<evidence type="ECO:0000313" key="2">
    <source>
        <dbReference type="Proteomes" id="UP001464891"/>
    </source>
</evidence>
<gene>
    <name evidence="1" type="ORF">NC998_25215</name>
</gene>
<name>A0ABV0JF47_9CYAN</name>
<dbReference type="EMBL" id="JAMPKM010000028">
    <property type="protein sequence ID" value="MEP0820404.1"/>
    <property type="molecule type" value="Genomic_DNA"/>
</dbReference>
<evidence type="ECO:0000313" key="1">
    <source>
        <dbReference type="EMBL" id="MEP0820404.1"/>
    </source>
</evidence>
<comment type="caution">
    <text evidence="1">The sequence shown here is derived from an EMBL/GenBank/DDBJ whole genome shotgun (WGS) entry which is preliminary data.</text>
</comment>
<protein>
    <submittedName>
        <fullName evidence="1">Uncharacterized protein</fullName>
    </submittedName>
</protein>
<dbReference type="Proteomes" id="UP001464891">
    <property type="component" value="Unassembled WGS sequence"/>
</dbReference>
<accession>A0ABV0JF47</accession>
<keyword evidence="2" id="KW-1185">Reference proteome</keyword>
<organism evidence="1 2">
    <name type="scientific">Trichocoleus desertorum GB2-A4</name>
    <dbReference type="NCBI Taxonomy" id="2933944"/>
    <lineage>
        <taxon>Bacteria</taxon>
        <taxon>Bacillati</taxon>
        <taxon>Cyanobacteriota</taxon>
        <taxon>Cyanophyceae</taxon>
        <taxon>Leptolyngbyales</taxon>
        <taxon>Trichocoleusaceae</taxon>
        <taxon>Trichocoleus</taxon>
    </lineage>
</organism>
<proteinExistence type="predicted"/>
<sequence length="106" mass="12557">MSPRINFWMTASARQSVVNRMISNNAIPTQYEVVLKDSPIENLLLGQATAYIDRNYHSVYFNYYKKGFNQAAFFIYTSDPNRIDPRYIQLKQLKNNWFFLLRGYAD</sequence>
<reference evidence="1 2" key="1">
    <citation type="submission" date="2022-04" db="EMBL/GenBank/DDBJ databases">
        <title>Positive selection, recombination, and allopatry shape intraspecific diversity of widespread and dominant cyanobacteria.</title>
        <authorList>
            <person name="Wei J."/>
            <person name="Shu W."/>
            <person name="Hu C."/>
        </authorList>
    </citation>
    <scope>NUCLEOTIDE SEQUENCE [LARGE SCALE GENOMIC DNA]</scope>
    <source>
        <strain evidence="1 2">GB2-A4</strain>
    </source>
</reference>